<keyword evidence="5" id="KW-1185">Reference proteome</keyword>
<sequence length="578" mass="65640">MFFLFSAFTLSSYASIDIGSQYIRIALSSITAEAKMALNNDNKILTPSAVAFKTDKPLDRHLSNEDGYDSIPKYGDDALKYLKYHPNSGTDRVTYFLGRYNLEHSTPPVANTTEMLSILLTKLFMNQQYAGLEGISLCVPRYFTLSQRECLTQAMYLARLPFYGIFDDDQSTIQLYNVKFYHRFLQKKRNVLFVDVGAAGARAYRVEFSTIKATPVAVQTSYIWSEKTGGFSFNSKISKVKKVTESKAQKLLIQSGNSFTKVLKNELNELSNVVKEAITGQIDEVQIIGSASRFNFVQEAIKNAVNSVGYVKNMKNVKNIEILRELPASDSIAIGSLHFLNALLNVSRYKLVELHQSPIYTISVECGGVIEDYCVKNNNCSQYIVLHSTICEKAVFFAEENEVPIGCGNILKQYSLKNISKFDYELNDELNGLFFMDNPTTTVLSAAWCSVPEKTEMMKIINSFERDDEKCETIEIEPSPLTDLQNKEKYEFVQIVLKGDDDRKLLGDLKSKLDNYANIFKNSLKNVQSEQTNDIDCFEMIEKAAKFIEHGTITEIRSLLKKFEEYFKLFGIDEYLKK</sequence>
<dbReference type="GO" id="GO:0034663">
    <property type="term" value="C:endoplasmic reticulum chaperone complex"/>
    <property type="evidence" value="ECO:0007669"/>
    <property type="project" value="TreeGrafter"/>
</dbReference>
<dbReference type="PANTHER" id="PTHR45639:SF3">
    <property type="entry name" value="HYPOXIA UP-REGULATED PROTEIN 1"/>
    <property type="match status" value="1"/>
</dbReference>
<evidence type="ECO:0000256" key="1">
    <source>
        <dbReference type="ARBA" id="ARBA00022741"/>
    </source>
</evidence>
<dbReference type="RefSeq" id="XP_068370384.1">
    <property type="nucleotide sequence ID" value="XM_068496725.1"/>
</dbReference>
<dbReference type="AlphaFoldDB" id="A0A1J4L2D4"/>
<reference evidence="4" key="1">
    <citation type="submission" date="2016-10" db="EMBL/GenBank/DDBJ databases">
        <authorList>
            <person name="Benchimol M."/>
            <person name="Almeida L.G."/>
            <person name="Vasconcelos A.T."/>
            <person name="Perreira-Neves A."/>
            <person name="Rosa I.A."/>
            <person name="Tasca T."/>
            <person name="Bogo M.R."/>
            <person name="de Souza W."/>
        </authorList>
    </citation>
    <scope>NUCLEOTIDE SEQUENCE [LARGE SCALE GENOMIC DNA]</scope>
    <source>
        <strain evidence="4">K</strain>
    </source>
</reference>
<keyword evidence="2" id="KW-0067">ATP-binding</keyword>
<dbReference type="GO" id="GO:0005524">
    <property type="term" value="F:ATP binding"/>
    <property type="evidence" value="ECO:0007669"/>
    <property type="project" value="UniProtKB-KW"/>
</dbReference>
<dbReference type="Gene3D" id="3.90.640.10">
    <property type="entry name" value="Actin, Chain A, domain 4"/>
    <property type="match status" value="1"/>
</dbReference>
<dbReference type="SUPFAM" id="SSF53067">
    <property type="entry name" value="Actin-like ATPase domain"/>
    <property type="match status" value="1"/>
</dbReference>
<evidence type="ECO:0000256" key="2">
    <source>
        <dbReference type="ARBA" id="ARBA00022840"/>
    </source>
</evidence>
<dbReference type="Proteomes" id="UP000179807">
    <property type="component" value="Unassembled WGS sequence"/>
</dbReference>
<dbReference type="GeneID" id="94831429"/>
<proteinExistence type="predicted"/>
<dbReference type="Gene3D" id="3.30.420.40">
    <property type="match status" value="2"/>
</dbReference>
<dbReference type="InterPro" id="IPR013126">
    <property type="entry name" value="Hsp_70_fam"/>
</dbReference>
<evidence type="ECO:0000313" key="4">
    <source>
        <dbReference type="EMBL" id="OHT17248.1"/>
    </source>
</evidence>
<dbReference type="PANTHER" id="PTHR45639">
    <property type="entry name" value="HSC70CB, ISOFORM G-RELATED"/>
    <property type="match status" value="1"/>
</dbReference>
<dbReference type="GO" id="GO:0030968">
    <property type="term" value="P:endoplasmic reticulum unfolded protein response"/>
    <property type="evidence" value="ECO:0007669"/>
    <property type="project" value="TreeGrafter"/>
</dbReference>
<organism evidence="4 5">
    <name type="scientific">Tritrichomonas foetus</name>
    <dbReference type="NCBI Taxonomy" id="1144522"/>
    <lineage>
        <taxon>Eukaryota</taxon>
        <taxon>Metamonada</taxon>
        <taxon>Parabasalia</taxon>
        <taxon>Tritrichomonadida</taxon>
        <taxon>Tritrichomonadidae</taxon>
        <taxon>Tritrichomonas</taxon>
    </lineage>
</organism>
<dbReference type="OrthoDB" id="10559586at2759"/>
<keyword evidence="1" id="KW-0547">Nucleotide-binding</keyword>
<dbReference type="VEuPathDB" id="TrichDB:TRFO_12598"/>
<comment type="caution">
    <text evidence="4">The sequence shown here is derived from an EMBL/GenBank/DDBJ whole genome shotgun (WGS) entry which is preliminary data.</text>
</comment>
<keyword evidence="3" id="KW-0143">Chaperone</keyword>
<protein>
    <recommendedName>
        <fullName evidence="6">DnaK protein</fullName>
    </recommendedName>
</protein>
<evidence type="ECO:0000256" key="3">
    <source>
        <dbReference type="ARBA" id="ARBA00023186"/>
    </source>
</evidence>
<dbReference type="EMBL" id="MLAK01000024">
    <property type="protein sequence ID" value="OHT17248.1"/>
    <property type="molecule type" value="Genomic_DNA"/>
</dbReference>
<gene>
    <name evidence="4" type="ORF">TRFO_12598</name>
</gene>
<accession>A0A1J4L2D4</accession>
<name>A0A1J4L2D4_9EUKA</name>
<evidence type="ECO:0000313" key="5">
    <source>
        <dbReference type="Proteomes" id="UP000179807"/>
    </source>
</evidence>
<dbReference type="InterPro" id="IPR043129">
    <property type="entry name" value="ATPase_NBD"/>
</dbReference>
<dbReference type="GO" id="GO:0140662">
    <property type="term" value="F:ATP-dependent protein folding chaperone"/>
    <property type="evidence" value="ECO:0007669"/>
    <property type="project" value="InterPro"/>
</dbReference>
<evidence type="ECO:0008006" key="6">
    <source>
        <dbReference type="Google" id="ProtNLM"/>
    </source>
</evidence>
<dbReference type="Gene3D" id="3.30.30.30">
    <property type="match status" value="1"/>
</dbReference>